<accession>A0A1M7ECK2</accession>
<dbReference type="STRING" id="29571.SAMN05878437_0126"/>
<evidence type="ECO:0000313" key="1">
    <source>
        <dbReference type="EMBL" id="SHL89453.1"/>
    </source>
</evidence>
<keyword evidence="2" id="KW-1185">Reference proteome</keyword>
<gene>
    <name evidence="1" type="ORF">SAMN05878437_0126</name>
</gene>
<dbReference type="Proteomes" id="UP000190911">
    <property type="component" value="Chromosome I"/>
</dbReference>
<dbReference type="RefSeq" id="WP_079550438.1">
    <property type="nucleotide sequence ID" value="NZ_LT670847.1"/>
</dbReference>
<dbReference type="AlphaFoldDB" id="A0A1M7ECK2"/>
<sequence length="250" mass="27723">MHLLLSGEGPSDIGVCYPAAEYCQSENFKPGPMAWLADQWVERCQGYNLSHLESGLVHFVNEKYLAKNKPDPAKKAMRLRGKRTPGETAYYFYNARALAKRAISLAHEVDDQVVAVLFRDADGTASAGRGEWQAKYDSMLEGFEVEGFVYGVAMLPQPKSEAWLLCALNPQSPYQHCARLEEESGNDKSPYSLKSQLDVACQGNTSADQLAEVVQAGGVQWEKIDMPSLSAFKSRLEEVVARAVKRKNQV</sequence>
<dbReference type="InParanoid" id="A0A1M7ECK2"/>
<reference evidence="1 2" key="1">
    <citation type="submission" date="2016-11" db="EMBL/GenBank/DDBJ databases">
        <authorList>
            <person name="Jaros S."/>
            <person name="Januszkiewicz K."/>
            <person name="Wedrychowicz H."/>
        </authorList>
    </citation>
    <scope>NUCLEOTIDE SEQUENCE [LARGE SCALE GENOMIC DNA]</scope>
    <source>
        <strain evidence="1 2">ACAM 12</strain>
    </source>
</reference>
<evidence type="ECO:0000313" key="2">
    <source>
        <dbReference type="Proteomes" id="UP000190911"/>
    </source>
</evidence>
<proteinExistence type="predicted"/>
<dbReference type="OrthoDB" id="8617598at2"/>
<dbReference type="EMBL" id="LT670847">
    <property type="protein sequence ID" value="SHL89453.1"/>
    <property type="molecule type" value="Genomic_DNA"/>
</dbReference>
<protein>
    <submittedName>
        <fullName evidence="1">Uncharacterized protein</fullName>
    </submittedName>
</protein>
<organism evidence="1 2">
    <name type="scientific">Vreelandella subglaciescola</name>
    <dbReference type="NCBI Taxonomy" id="29571"/>
    <lineage>
        <taxon>Bacteria</taxon>
        <taxon>Pseudomonadati</taxon>
        <taxon>Pseudomonadota</taxon>
        <taxon>Gammaproteobacteria</taxon>
        <taxon>Oceanospirillales</taxon>
        <taxon>Halomonadaceae</taxon>
        <taxon>Vreelandella</taxon>
    </lineage>
</organism>
<name>A0A1M7ECK2_9GAMM</name>